<dbReference type="Gene3D" id="3.30.750.24">
    <property type="entry name" value="STAS domain"/>
    <property type="match status" value="1"/>
</dbReference>
<accession>A0A6N6VIK9</accession>
<feature type="domain" description="STAS" evidence="1">
    <location>
        <begin position="1"/>
        <end position="110"/>
    </location>
</feature>
<dbReference type="AlphaFoldDB" id="A0A6N6VIK9"/>
<dbReference type="PANTHER" id="PTHR33495">
    <property type="entry name" value="ANTI-SIGMA FACTOR ANTAGONIST TM_1081-RELATED-RELATED"/>
    <property type="match status" value="1"/>
</dbReference>
<dbReference type="SUPFAM" id="SSF52091">
    <property type="entry name" value="SpoIIaa-like"/>
    <property type="match status" value="1"/>
</dbReference>
<dbReference type="RefSeq" id="WP_152215090.1">
    <property type="nucleotide sequence ID" value="NZ_JBAQYD010000349.1"/>
</dbReference>
<dbReference type="Pfam" id="PF01740">
    <property type="entry name" value="STAS"/>
    <property type="match status" value="1"/>
</dbReference>
<sequence length="110" mass="11692">MTDSSAFHSIKLSGRLDTSRVGELETRFYAQVGAVKKAGDVALLDLSGVDFLSSLGIRLLVTAGKMLHQRQVKLGIIAPGSADVLHALETSGLTQIFSFFDSEEAARAAL</sequence>
<evidence type="ECO:0000313" key="2">
    <source>
        <dbReference type="EMBL" id="KAB7741116.1"/>
    </source>
</evidence>
<dbReference type="Proteomes" id="UP000468901">
    <property type="component" value="Unassembled WGS sequence"/>
</dbReference>
<dbReference type="PROSITE" id="PS50801">
    <property type="entry name" value="STAS"/>
    <property type="match status" value="1"/>
</dbReference>
<reference evidence="2 3" key="1">
    <citation type="submission" date="2019-09" db="EMBL/GenBank/DDBJ databases">
        <title>Parvibaculum sedimenti sp. nov., isolated from sediment.</title>
        <authorList>
            <person name="Wang Y."/>
        </authorList>
    </citation>
    <scope>NUCLEOTIDE SEQUENCE [LARGE SCALE GENOMIC DNA]</scope>
    <source>
        <strain evidence="2 3">HXT-9</strain>
    </source>
</reference>
<gene>
    <name evidence="2" type="ORF">F2P47_05025</name>
</gene>
<evidence type="ECO:0000313" key="3">
    <source>
        <dbReference type="Proteomes" id="UP000468901"/>
    </source>
</evidence>
<dbReference type="InterPro" id="IPR036513">
    <property type="entry name" value="STAS_dom_sf"/>
</dbReference>
<proteinExistence type="predicted"/>
<comment type="caution">
    <text evidence="2">The sequence shown here is derived from an EMBL/GenBank/DDBJ whole genome shotgun (WGS) entry which is preliminary data.</text>
</comment>
<evidence type="ECO:0000259" key="1">
    <source>
        <dbReference type="PROSITE" id="PS50801"/>
    </source>
</evidence>
<dbReference type="CDD" id="cd07043">
    <property type="entry name" value="STAS_anti-anti-sigma_factors"/>
    <property type="match status" value="1"/>
</dbReference>
<dbReference type="EMBL" id="WESC01000004">
    <property type="protein sequence ID" value="KAB7741116.1"/>
    <property type="molecule type" value="Genomic_DNA"/>
</dbReference>
<dbReference type="PANTHER" id="PTHR33495:SF2">
    <property type="entry name" value="ANTI-SIGMA FACTOR ANTAGONIST TM_1081-RELATED"/>
    <property type="match status" value="1"/>
</dbReference>
<dbReference type="InterPro" id="IPR002645">
    <property type="entry name" value="STAS_dom"/>
</dbReference>
<name>A0A6N6VIK9_9HYPH</name>
<keyword evidence="3" id="KW-1185">Reference proteome</keyword>
<dbReference type="GO" id="GO:0043856">
    <property type="term" value="F:anti-sigma factor antagonist activity"/>
    <property type="evidence" value="ECO:0007669"/>
    <property type="project" value="TreeGrafter"/>
</dbReference>
<protein>
    <submittedName>
        <fullName evidence="2">STAS domain-containing protein</fullName>
    </submittedName>
</protein>
<organism evidence="2 3">
    <name type="scientific">Parvibaculum sedimenti</name>
    <dbReference type="NCBI Taxonomy" id="2608632"/>
    <lineage>
        <taxon>Bacteria</taxon>
        <taxon>Pseudomonadati</taxon>
        <taxon>Pseudomonadota</taxon>
        <taxon>Alphaproteobacteria</taxon>
        <taxon>Hyphomicrobiales</taxon>
        <taxon>Parvibaculaceae</taxon>
        <taxon>Parvibaculum</taxon>
    </lineage>
</organism>